<evidence type="ECO:0000256" key="2">
    <source>
        <dbReference type="ARBA" id="ARBA00004236"/>
    </source>
</evidence>
<evidence type="ECO:0000256" key="5">
    <source>
        <dbReference type="ARBA" id="ARBA00022679"/>
    </source>
</evidence>
<feature type="transmembrane region" description="Helical" evidence="9">
    <location>
        <begin position="46"/>
        <end position="66"/>
    </location>
</feature>
<evidence type="ECO:0000313" key="12">
    <source>
        <dbReference type="Proteomes" id="UP000276010"/>
    </source>
</evidence>
<feature type="transmembrane region" description="Helical" evidence="9">
    <location>
        <begin position="279"/>
        <end position="300"/>
    </location>
</feature>
<evidence type="ECO:0000256" key="8">
    <source>
        <dbReference type="ARBA" id="ARBA00023136"/>
    </source>
</evidence>
<dbReference type="InterPro" id="IPR017472">
    <property type="entry name" value="Undecaprenyl-P_galact_Ptfrase"/>
</dbReference>
<keyword evidence="8 9" id="KW-0472">Membrane</keyword>
<evidence type="ECO:0000256" key="3">
    <source>
        <dbReference type="ARBA" id="ARBA00006464"/>
    </source>
</evidence>
<dbReference type="Gene3D" id="3.40.50.720">
    <property type="entry name" value="NAD(P)-binding Rossmann-like Domain"/>
    <property type="match status" value="1"/>
</dbReference>
<evidence type="ECO:0000256" key="7">
    <source>
        <dbReference type="ARBA" id="ARBA00022989"/>
    </source>
</evidence>
<name>A0A3R8MDX4_BIBTR</name>
<evidence type="ECO:0000313" key="11">
    <source>
        <dbReference type="EMBL" id="RRN01637.1"/>
    </source>
</evidence>
<feature type="domain" description="Bacterial sugar transferase" evidence="10">
    <location>
        <begin position="276"/>
        <end position="466"/>
    </location>
</feature>
<comment type="similarity">
    <text evidence="3">Belongs to the bacterial sugar transferase family.</text>
</comment>
<dbReference type="NCBIfam" id="TIGR03022">
    <property type="entry name" value="WbaP_sugtrans"/>
    <property type="match status" value="1"/>
</dbReference>
<protein>
    <submittedName>
        <fullName evidence="11">Undecaprenyl-phosphate galactose phosphotransferase WbaP</fullName>
    </submittedName>
</protein>
<dbReference type="NCBIfam" id="TIGR03025">
    <property type="entry name" value="EPS_sugtrans"/>
    <property type="match status" value="1"/>
</dbReference>
<dbReference type="InterPro" id="IPR003362">
    <property type="entry name" value="Bact_transf"/>
</dbReference>
<sequence>MKKHIYSKYILALGDLFSFTIALLVSIVSFNFIITDISVYVPIDDILGRVTIHLSLVLFGIFWFWIRLRHYTYRKPFWFELKEILRTLLILAVMELAIIGFSKLYFSRYLWATVWLTSFLLVPLGRIYLKKWLIKRKFYLKKTIIIGGGENAIDAYRALQSEPYLGLNVKYFVSDKPSIELSKLGIPVIQNFEKGLWKLVSDKSDQFIIALDDNDVEERDKWLRYLSKQNYRSVSVIPSLRGLPLYSTDMSFLFSYDVILLRINHNLAKRSSRLIKRSVDIVLSSVGLVILAPLFVWLAVKIRQDGGKAIYEHKRIGQNGKIFSCLKFRTMVLNSEEVLQNLLRNDPLAKAEWERDFKLKDDPRITPIGYFLRRTSLDELPQLWNVLKGDMSLVGPRPVVKEELARYHDEVEYYLMAKPGMTGLWQVSGRNDVDYAKRVYFDTWYVKNWSLWNDVVILFKTMTILITKKGAY</sequence>
<organism evidence="11 12">
    <name type="scientific">Bibersteinia trehalosi</name>
    <name type="common">Pasteurella trehalosi</name>
    <dbReference type="NCBI Taxonomy" id="47735"/>
    <lineage>
        <taxon>Bacteria</taxon>
        <taxon>Pseudomonadati</taxon>
        <taxon>Pseudomonadota</taxon>
        <taxon>Gammaproteobacteria</taxon>
        <taxon>Pasteurellales</taxon>
        <taxon>Pasteurellaceae</taxon>
        <taxon>Bibersteinia</taxon>
    </lineage>
</organism>
<keyword evidence="7 9" id="KW-1133">Transmembrane helix</keyword>
<keyword evidence="5 11" id="KW-0808">Transferase</keyword>
<dbReference type="AlphaFoldDB" id="A0A3R8MDX4"/>
<evidence type="ECO:0000256" key="6">
    <source>
        <dbReference type="ARBA" id="ARBA00022692"/>
    </source>
</evidence>
<evidence type="ECO:0000259" key="10">
    <source>
        <dbReference type="Pfam" id="PF02397"/>
    </source>
</evidence>
<feature type="transmembrane region" description="Helical" evidence="9">
    <location>
        <begin position="112"/>
        <end position="129"/>
    </location>
</feature>
<dbReference type="Proteomes" id="UP000276010">
    <property type="component" value="Unassembled WGS sequence"/>
</dbReference>
<dbReference type="RefSeq" id="WP_125135165.1">
    <property type="nucleotide sequence ID" value="NZ_RRUC01000040.1"/>
</dbReference>
<evidence type="ECO:0000256" key="4">
    <source>
        <dbReference type="ARBA" id="ARBA00022475"/>
    </source>
</evidence>
<dbReference type="InterPro" id="IPR017475">
    <property type="entry name" value="EPS_sugar_tfrase"/>
</dbReference>
<feature type="transmembrane region" description="Helical" evidence="9">
    <location>
        <begin position="12"/>
        <end position="34"/>
    </location>
</feature>
<dbReference type="Pfam" id="PF02397">
    <property type="entry name" value="Bac_transf"/>
    <property type="match status" value="1"/>
</dbReference>
<dbReference type="PANTHER" id="PTHR30576">
    <property type="entry name" value="COLANIC BIOSYNTHESIS UDP-GLUCOSE LIPID CARRIER TRANSFERASE"/>
    <property type="match status" value="1"/>
</dbReference>
<gene>
    <name evidence="11" type="primary">wbaP</name>
    <name evidence="11" type="ORF">EIM44_08920</name>
</gene>
<keyword evidence="6 9" id="KW-0812">Transmembrane</keyword>
<evidence type="ECO:0000256" key="1">
    <source>
        <dbReference type="ARBA" id="ARBA00004141"/>
    </source>
</evidence>
<comment type="caution">
    <text evidence="11">The sequence shown here is derived from an EMBL/GenBank/DDBJ whole genome shotgun (WGS) entry which is preliminary data.</text>
</comment>
<reference evidence="11 12" key="1">
    <citation type="submission" date="2018-11" db="EMBL/GenBank/DDBJ databases">
        <title>Whole genome sequence of Bibersteinia trehalosi strain OADDL-BT1 an multidrug resistant pathogen isolate.</title>
        <authorList>
            <person name="Couger M."/>
            <person name="Ramachandran A."/>
        </authorList>
    </citation>
    <scope>NUCLEOTIDE SEQUENCE [LARGE SCALE GENOMIC DNA]</scope>
    <source>
        <strain evidence="11 12">OADDL-BT1</strain>
    </source>
</reference>
<comment type="subcellular location">
    <subcellularLocation>
        <location evidence="2">Cell membrane</location>
    </subcellularLocation>
    <subcellularLocation>
        <location evidence="1">Membrane</location>
        <topology evidence="1">Multi-pass membrane protein</topology>
    </subcellularLocation>
</comment>
<accession>A0A3R8MDX4</accession>
<evidence type="ECO:0000256" key="9">
    <source>
        <dbReference type="SAM" id="Phobius"/>
    </source>
</evidence>
<dbReference type="PANTHER" id="PTHR30576:SF4">
    <property type="entry name" value="UNDECAPRENYL-PHOSPHATE GALACTOSE PHOSPHOTRANSFERASE"/>
    <property type="match status" value="1"/>
</dbReference>
<keyword evidence="4" id="KW-1003">Cell membrane</keyword>
<dbReference type="EMBL" id="RRUC01000040">
    <property type="protein sequence ID" value="RRN01637.1"/>
    <property type="molecule type" value="Genomic_DNA"/>
</dbReference>
<dbReference type="GO" id="GO:0005886">
    <property type="term" value="C:plasma membrane"/>
    <property type="evidence" value="ECO:0007669"/>
    <property type="project" value="UniProtKB-SubCell"/>
</dbReference>
<dbReference type="STRING" id="1263831.F543_3980"/>
<feature type="transmembrane region" description="Helical" evidence="9">
    <location>
        <begin position="87"/>
        <end position="106"/>
    </location>
</feature>
<dbReference type="GO" id="GO:0016780">
    <property type="term" value="F:phosphotransferase activity, for other substituted phosphate groups"/>
    <property type="evidence" value="ECO:0007669"/>
    <property type="project" value="TreeGrafter"/>
</dbReference>
<dbReference type="GO" id="GO:0000271">
    <property type="term" value="P:polysaccharide biosynthetic process"/>
    <property type="evidence" value="ECO:0007669"/>
    <property type="project" value="InterPro"/>
</dbReference>
<proteinExistence type="inferred from homology"/>